<comment type="caution">
    <text evidence="7">The sequence shown here is derived from an EMBL/GenBank/DDBJ whole genome shotgun (WGS) entry which is preliminary data.</text>
</comment>
<dbReference type="PANTHER" id="PTHR16557">
    <property type="entry name" value="ALKYLATED DNA REPAIR PROTEIN ALKB-RELATED"/>
    <property type="match status" value="1"/>
</dbReference>
<dbReference type="InterPro" id="IPR037151">
    <property type="entry name" value="AlkB-like_sf"/>
</dbReference>
<feature type="binding site" evidence="5">
    <location>
        <position position="208"/>
    </location>
    <ligand>
        <name>Fe cation</name>
        <dbReference type="ChEBI" id="CHEBI:24875"/>
        <note>catalytic</note>
    </ligand>
</feature>
<gene>
    <name evidence="7" type="ORF">QE152_g15411</name>
</gene>
<dbReference type="SUPFAM" id="SSF51197">
    <property type="entry name" value="Clavaminate synthase-like"/>
    <property type="match status" value="1"/>
</dbReference>
<dbReference type="InterPro" id="IPR004574">
    <property type="entry name" value="Alkb"/>
</dbReference>
<dbReference type="Proteomes" id="UP001458880">
    <property type="component" value="Unassembled WGS sequence"/>
</dbReference>
<dbReference type="PANTHER" id="PTHR16557:SF2">
    <property type="entry name" value="NUCLEIC ACID DIOXYGENASE ALKBH1"/>
    <property type="match status" value="1"/>
</dbReference>
<dbReference type="EMBL" id="JASPKY010000151">
    <property type="protein sequence ID" value="KAK9730213.1"/>
    <property type="molecule type" value="Genomic_DNA"/>
</dbReference>
<evidence type="ECO:0000256" key="1">
    <source>
        <dbReference type="ARBA" id="ARBA00022723"/>
    </source>
</evidence>
<organism evidence="7 8">
    <name type="scientific">Popillia japonica</name>
    <name type="common">Japanese beetle</name>
    <dbReference type="NCBI Taxonomy" id="7064"/>
    <lineage>
        <taxon>Eukaryota</taxon>
        <taxon>Metazoa</taxon>
        <taxon>Ecdysozoa</taxon>
        <taxon>Arthropoda</taxon>
        <taxon>Hexapoda</taxon>
        <taxon>Insecta</taxon>
        <taxon>Pterygota</taxon>
        <taxon>Neoptera</taxon>
        <taxon>Endopterygota</taxon>
        <taxon>Coleoptera</taxon>
        <taxon>Polyphaga</taxon>
        <taxon>Scarabaeiformia</taxon>
        <taxon>Scarabaeidae</taxon>
        <taxon>Rutelinae</taxon>
        <taxon>Popillia</taxon>
    </lineage>
</organism>
<dbReference type="GO" id="GO:0035515">
    <property type="term" value="F:oxidative RNA demethylase activity"/>
    <property type="evidence" value="ECO:0007669"/>
    <property type="project" value="TreeGrafter"/>
</dbReference>
<evidence type="ECO:0000256" key="2">
    <source>
        <dbReference type="ARBA" id="ARBA00022964"/>
    </source>
</evidence>
<feature type="domain" description="Alpha-ketoglutarate-dependent dioxygenase AlkB-like" evidence="6">
    <location>
        <begin position="145"/>
        <end position="266"/>
    </location>
</feature>
<name>A0AAW1L791_POPJA</name>
<dbReference type="AlphaFoldDB" id="A0AAW1L791"/>
<dbReference type="GO" id="GO:0008198">
    <property type="term" value="F:ferrous iron binding"/>
    <property type="evidence" value="ECO:0007669"/>
    <property type="project" value="TreeGrafter"/>
</dbReference>
<dbReference type="GO" id="GO:0035516">
    <property type="term" value="F:broad specificity oxidative DNA demethylase activity"/>
    <property type="evidence" value="ECO:0007669"/>
    <property type="project" value="TreeGrafter"/>
</dbReference>
<dbReference type="GO" id="GO:0005634">
    <property type="term" value="C:nucleus"/>
    <property type="evidence" value="ECO:0007669"/>
    <property type="project" value="TreeGrafter"/>
</dbReference>
<dbReference type="InterPro" id="IPR027450">
    <property type="entry name" value="AlkB-like"/>
</dbReference>
<dbReference type="Gene3D" id="2.60.120.590">
    <property type="entry name" value="Alpha-ketoglutarate-dependent dioxygenase AlkB-like"/>
    <property type="match status" value="1"/>
</dbReference>
<evidence type="ECO:0000256" key="3">
    <source>
        <dbReference type="ARBA" id="ARBA00023002"/>
    </source>
</evidence>
<evidence type="ECO:0000313" key="8">
    <source>
        <dbReference type="Proteomes" id="UP001458880"/>
    </source>
</evidence>
<protein>
    <submittedName>
        <fullName evidence="7">2OG-Fe(II) oxygenase superfamily</fullName>
    </submittedName>
</protein>
<keyword evidence="8" id="KW-1185">Reference proteome</keyword>
<dbReference type="Pfam" id="PF13532">
    <property type="entry name" value="2OG-FeII_Oxy_2"/>
    <property type="match status" value="1"/>
</dbReference>
<evidence type="ECO:0000313" key="7">
    <source>
        <dbReference type="EMBL" id="KAK9730213.1"/>
    </source>
</evidence>
<feature type="binding site" evidence="5">
    <location>
        <position position="154"/>
    </location>
    <ligand>
        <name>Fe cation</name>
        <dbReference type="ChEBI" id="CHEBI:24875"/>
        <note>catalytic</note>
    </ligand>
</feature>
<evidence type="ECO:0000259" key="6">
    <source>
        <dbReference type="Pfam" id="PF13532"/>
    </source>
</evidence>
<accession>A0AAW1L791</accession>
<keyword evidence="1 5" id="KW-0479">Metal-binding</keyword>
<dbReference type="GO" id="GO:0005737">
    <property type="term" value="C:cytoplasm"/>
    <property type="evidence" value="ECO:0007669"/>
    <property type="project" value="TreeGrafter"/>
</dbReference>
<keyword evidence="2" id="KW-0223">Dioxygenase</keyword>
<comment type="cofactor">
    <cofactor evidence="5">
        <name>Fe(2+)</name>
        <dbReference type="ChEBI" id="CHEBI:29033"/>
    </cofactor>
    <text evidence="5">Binds 1 Fe(2+) ion per subunit.</text>
</comment>
<sequence length="277" mass="32064">MFKQDFKYYKSRKPAPSFENVLNLKHPTNHKVTPVIPKNTLNHFFGLKPIEQWNVYEVGDRPGLLLINNPFTSLGQCYWVTRCLKDYSKKPNKTNLDSHNIIPGNVDWWDYSQNNIHSGVLQKLRWATLGYHHNWDTKVYAEDMKDSTLSGHTDHSEQNLEAPLISLSFGQTALFLIGGSTIDVKPTAIFLHSGDVVIMSKAARLAYHGVPRIIQNNDLSWNVLLEDCNNNFENIEQDNLRICCEKTLWRPFEQYLKYSRININVRQVLCQGELMLN</sequence>
<proteinExistence type="predicted"/>
<reference evidence="7 8" key="1">
    <citation type="journal article" date="2024" name="BMC Genomics">
        <title>De novo assembly and annotation of Popillia japonica's genome with initial clues to its potential as an invasive pest.</title>
        <authorList>
            <person name="Cucini C."/>
            <person name="Boschi S."/>
            <person name="Funari R."/>
            <person name="Cardaioli E."/>
            <person name="Iannotti N."/>
            <person name="Marturano G."/>
            <person name="Paoli F."/>
            <person name="Bruttini M."/>
            <person name="Carapelli A."/>
            <person name="Frati F."/>
            <person name="Nardi F."/>
        </authorList>
    </citation>
    <scope>NUCLEOTIDE SEQUENCE [LARGE SCALE GENOMIC DNA]</scope>
    <source>
        <strain evidence="7">DMR45628</strain>
    </source>
</reference>
<evidence type="ECO:0000256" key="5">
    <source>
        <dbReference type="PIRSR" id="PIRSR604574-2"/>
    </source>
</evidence>
<feature type="binding site" evidence="5">
    <location>
        <position position="152"/>
    </location>
    <ligand>
        <name>Fe cation</name>
        <dbReference type="ChEBI" id="CHEBI:24875"/>
        <note>catalytic</note>
    </ligand>
</feature>
<dbReference type="GO" id="GO:0035513">
    <property type="term" value="P:oxidative RNA demethylation"/>
    <property type="evidence" value="ECO:0007669"/>
    <property type="project" value="TreeGrafter"/>
</dbReference>
<keyword evidence="3" id="KW-0560">Oxidoreductase</keyword>
<keyword evidence="4 5" id="KW-0408">Iron</keyword>
<evidence type="ECO:0000256" key="4">
    <source>
        <dbReference type="ARBA" id="ARBA00023004"/>
    </source>
</evidence>